<accession>A0A4C1X2R1</accession>
<sequence length="98" mass="11182">MKKKDKSSARTRKTHELVKEAVIDQFLGGPAAQQRPSRVNISGQGKQDYEIKETSCSVNLIWGRSARRAAARAAPPTVRRRCFTELHDTRRFDERSIK</sequence>
<dbReference type="AlphaFoldDB" id="A0A4C1X2R1"/>
<dbReference type="EMBL" id="BGZK01000716">
    <property type="protein sequence ID" value="GBP57443.1"/>
    <property type="molecule type" value="Genomic_DNA"/>
</dbReference>
<proteinExistence type="predicted"/>
<comment type="caution">
    <text evidence="1">The sequence shown here is derived from an EMBL/GenBank/DDBJ whole genome shotgun (WGS) entry which is preliminary data.</text>
</comment>
<gene>
    <name evidence="1" type="ORF">EVAR_41337_1</name>
</gene>
<protein>
    <submittedName>
        <fullName evidence="1">Uncharacterized protein</fullName>
    </submittedName>
</protein>
<name>A0A4C1X2R1_EUMVA</name>
<dbReference type="Proteomes" id="UP000299102">
    <property type="component" value="Unassembled WGS sequence"/>
</dbReference>
<organism evidence="1 2">
    <name type="scientific">Eumeta variegata</name>
    <name type="common">Bagworm moth</name>
    <name type="synonym">Eumeta japonica</name>
    <dbReference type="NCBI Taxonomy" id="151549"/>
    <lineage>
        <taxon>Eukaryota</taxon>
        <taxon>Metazoa</taxon>
        <taxon>Ecdysozoa</taxon>
        <taxon>Arthropoda</taxon>
        <taxon>Hexapoda</taxon>
        <taxon>Insecta</taxon>
        <taxon>Pterygota</taxon>
        <taxon>Neoptera</taxon>
        <taxon>Endopterygota</taxon>
        <taxon>Lepidoptera</taxon>
        <taxon>Glossata</taxon>
        <taxon>Ditrysia</taxon>
        <taxon>Tineoidea</taxon>
        <taxon>Psychidae</taxon>
        <taxon>Oiketicinae</taxon>
        <taxon>Eumeta</taxon>
    </lineage>
</organism>
<evidence type="ECO:0000313" key="2">
    <source>
        <dbReference type="Proteomes" id="UP000299102"/>
    </source>
</evidence>
<keyword evidence="2" id="KW-1185">Reference proteome</keyword>
<evidence type="ECO:0000313" key="1">
    <source>
        <dbReference type="EMBL" id="GBP57443.1"/>
    </source>
</evidence>
<reference evidence="1 2" key="1">
    <citation type="journal article" date="2019" name="Commun. Biol.">
        <title>The bagworm genome reveals a unique fibroin gene that provides high tensile strength.</title>
        <authorList>
            <person name="Kono N."/>
            <person name="Nakamura H."/>
            <person name="Ohtoshi R."/>
            <person name="Tomita M."/>
            <person name="Numata K."/>
            <person name="Arakawa K."/>
        </authorList>
    </citation>
    <scope>NUCLEOTIDE SEQUENCE [LARGE SCALE GENOMIC DNA]</scope>
</reference>